<evidence type="ECO:0000313" key="1">
    <source>
        <dbReference type="EMBL" id="GER32755.1"/>
    </source>
</evidence>
<accession>A0A5A7PIQ4</accession>
<name>A0A5A7PIQ4_STRAF</name>
<organism evidence="1 2">
    <name type="scientific">Striga asiatica</name>
    <name type="common">Asiatic witchweed</name>
    <name type="synonym">Buchnera asiatica</name>
    <dbReference type="NCBI Taxonomy" id="4170"/>
    <lineage>
        <taxon>Eukaryota</taxon>
        <taxon>Viridiplantae</taxon>
        <taxon>Streptophyta</taxon>
        <taxon>Embryophyta</taxon>
        <taxon>Tracheophyta</taxon>
        <taxon>Spermatophyta</taxon>
        <taxon>Magnoliopsida</taxon>
        <taxon>eudicotyledons</taxon>
        <taxon>Gunneridae</taxon>
        <taxon>Pentapetalae</taxon>
        <taxon>asterids</taxon>
        <taxon>lamiids</taxon>
        <taxon>Lamiales</taxon>
        <taxon>Orobanchaceae</taxon>
        <taxon>Buchnereae</taxon>
        <taxon>Striga</taxon>
    </lineage>
</organism>
<keyword evidence="2" id="KW-1185">Reference proteome</keyword>
<evidence type="ECO:0000313" key="2">
    <source>
        <dbReference type="Proteomes" id="UP000325081"/>
    </source>
</evidence>
<dbReference type="OrthoDB" id="913635at2759"/>
<reference evidence="2" key="1">
    <citation type="journal article" date="2019" name="Curr. Biol.">
        <title>Genome Sequence of Striga asiatica Provides Insight into the Evolution of Plant Parasitism.</title>
        <authorList>
            <person name="Yoshida S."/>
            <person name="Kim S."/>
            <person name="Wafula E.K."/>
            <person name="Tanskanen J."/>
            <person name="Kim Y.M."/>
            <person name="Honaas L."/>
            <person name="Yang Z."/>
            <person name="Spallek T."/>
            <person name="Conn C.E."/>
            <person name="Ichihashi Y."/>
            <person name="Cheong K."/>
            <person name="Cui S."/>
            <person name="Der J.P."/>
            <person name="Gundlach H."/>
            <person name="Jiao Y."/>
            <person name="Hori C."/>
            <person name="Ishida J.K."/>
            <person name="Kasahara H."/>
            <person name="Kiba T."/>
            <person name="Kim M.S."/>
            <person name="Koo N."/>
            <person name="Laohavisit A."/>
            <person name="Lee Y.H."/>
            <person name="Lumba S."/>
            <person name="McCourt P."/>
            <person name="Mortimer J.C."/>
            <person name="Mutuku J.M."/>
            <person name="Nomura T."/>
            <person name="Sasaki-Sekimoto Y."/>
            <person name="Seto Y."/>
            <person name="Wang Y."/>
            <person name="Wakatake T."/>
            <person name="Sakakibara H."/>
            <person name="Demura T."/>
            <person name="Yamaguchi S."/>
            <person name="Yoneyama K."/>
            <person name="Manabe R.I."/>
            <person name="Nelson D.C."/>
            <person name="Schulman A.H."/>
            <person name="Timko M.P."/>
            <person name="dePamphilis C.W."/>
            <person name="Choi D."/>
            <person name="Shirasu K."/>
        </authorList>
    </citation>
    <scope>NUCLEOTIDE SEQUENCE [LARGE SCALE GENOMIC DNA]</scope>
    <source>
        <strain evidence="2">cv. UVA1</strain>
    </source>
</reference>
<proteinExistence type="predicted"/>
<comment type="caution">
    <text evidence="1">The sequence shown here is derived from an EMBL/GenBank/DDBJ whole genome shotgun (WGS) entry which is preliminary data.</text>
</comment>
<protein>
    <submittedName>
        <fullName evidence="1">D-tyrosyl-tRNA(Tyr) deacylase</fullName>
    </submittedName>
</protein>
<gene>
    <name evidence="1" type="ORF">STAS_08838</name>
</gene>
<dbReference type="AlphaFoldDB" id="A0A5A7PIQ4"/>
<feature type="non-terminal residue" evidence="1">
    <location>
        <position position="119"/>
    </location>
</feature>
<dbReference type="Proteomes" id="UP000325081">
    <property type="component" value="Unassembled WGS sequence"/>
</dbReference>
<sequence>MDGTPMYQVHQKVKSTRMALMEWRKPLKRNSEETIQKLTSKMEELRGEGDATEILKIRGLNPNGEDLWMCKFSVKGKFSVHADYVSLMKEKICITCMCMASQCVRLGFLTALFPIIPVE</sequence>
<dbReference type="EMBL" id="BKCP01004627">
    <property type="protein sequence ID" value="GER32755.1"/>
    <property type="molecule type" value="Genomic_DNA"/>
</dbReference>